<protein>
    <submittedName>
        <fullName evidence="2">AhpD-like protein</fullName>
    </submittedName>
</protein>
<feature type="domain" description="Carboxymuconolactone decarboxylase-like" evidence="1">
    <location>
        <begin position="46"/>
        <end position="105"/>
    </location>
</feature>
<dbReference type="EMBL" id="JBFXLU010000084">
    <property type="protein sequence ID" value="KAL2844113.1"/>
    <property type="molecule type" value="Genomic_DNA"/>
</dbReference>
<accession>A0ABR4JVR2</accession>
<gene>
    <name evidence="2" type="ORF">BJY01DRAFT_235453</name>
</gene>
<sequence length="187" mass="20527">MRLPYVADPPRAQTSHEAQILARVQERRAPGSLLPLDRALLHSFSVADGWNSFLGAIRTGTSLSPVIREVIICRVAILNGAIFEWDHHAPILLQAGFKDEALQVLRDKHADLASSTQQGTLSPCIEVVLRYTDAITTTITVADDLFTMVRELFSTREIVEITATIAAYNCVSRFLVALDIGEKNSAA</sequence>
<evidence type="ECO:0000313" key="2">
    <source>
        <dbReference type="EMBL" id="KAL2844113.1"/>
    </source>
</evidence>
<evidence type="ECO:0000259" key="1">
    <source>
        <dbReference type="Pfam" id="PF02627"/>
    </source>
</evidence>
<name>A0ABR4JVR2_9EURO</name>
<dbReference type="PANTHER" id="PTHR34846">
    <property type="entry name" value="4-CARBOXYMUCONOLACTONE DECARBOXYLASE FAMILY PROTEIN (AFU_ORTHOLOGUE AFUA_6G11590)"/>
    <property type="match status" value="1"/>
</dbReference>
<comment type="caution">
    <text evidence="2">The sequence shown here is derived from an EMBL/GenBank/DDBJ whole genome shotgun (WGS) entry which is preliminary data.</text>
</comment>
<reference evidence="2 3" key="1">
    <citation type="submission" date="2024-07" db="EMBL/GenBank/DDBJ databases">
        <title>Section-level genome sequencing and comparative genomics of Aspergillus sections Usti and Cavernicolus.</title>
        <authorList>
            <consortium name="Lawrence Berkeley National Laboratory"/>
            <person name="Nybo J.L."/>
            <person name="Vesth T.C."/>
            <person name="Theobald S."/>
            <person name="Frisvad J.C."/>
            <person name="Larsen T.O."/>
            <person name="Kjaerboelling I."/>
            <person name="Rothschild-Mancinelli K."/>
            <person name="Lyhne E.K."/>
            <person name="Kogle M.E."/>
            <person name="Barry K."/>
            <person name="Clum A."/>
            <person name="Na H."/>
            <person name="Ledsgaard L."/>
            <person name="Lin J."/>
            <person name="Lipzen A."/>
            <person name="Kuo A."/>
            <person name="Riley R."/>
            <person name="Mondo S."/>
            <person name="Labutti K."/>
            <person name="Haridas S."/>
            <person name="Pangalinan J."/>
            <person name="Salamov A.A."/>
            <person name="Simmons B.A."/>
            <person name="Magnuson J.K."/>
            <person name="Chen J."/>
            <person name="Drula E."/>
            <person name="Henrissat B."/>
            <person name="Wiebenga A."/>
            <person name="Lubbers R.J."/>
            <person name="Gomes A.C."/>
            <person name="Makela M.R."/>
            <person name="Stajich J."/>
            <person name="Grigoriev I.V."/>
            <person name="Mortensen U.H."/>
            <person name="De Vries R.P."/>
            <person name="Baker S.E."/>
            <person name="Andersen M.R."/>
        </authorList>
    </citation>
    <scope>NUCLEOTIDE SEQUENCE [LARGE SCALE GENOMIC DNA]</scope>
    <source>
        <strain evidence="2 3">CBS 123904</strain>
    </source>
</reference>
<keyword evidence="3" id="KW-1185">Reference proteome</keyword>
<dbReference type="Proteomes" id="UP001610446">
    <property type="component" value="Unassembled WGS sequence"/>
</dbReference>
<dbReference type="SUPFAM" id="SSF69118">
    <property type="entry name" value="AhpD-like"/>
    <property type="match status" value="1"/>
</dbReference>
<proteinExistence type="predicted"/>
<dbReference type="InterPro" id="IPR003779">
    <property type="entry name" value="CMD-like"/>
</dbReference>
<dbReference type="Gene3D" id="1.20.1290.10">
    <property type="entry name" value="AhpD-like"/>
    <property type="match status" value="1"/>
</dbReference>
<dbReference type="InterPro" id="IPR029032">
    <property type="entry name" value="AhpD-like"/>
</dbReference>
<dbReference type="PANTHER" id="PTHR34846:SF9">
    <property type="entry name" value="4-CARBOXYMUCONOLACTONE DECARBOXYLASE FAMILY PROTEIN (AFU_ORTHOLOGUE AFUA_1G03690)"/>
    <property type="match status" value="1"/>
</dbReference>
<organism evidence="2 3">
    <name type="scientific">Aspergillus pseudoustus</name>
    <dbReference type="NCBI Taxonomy" id="1810923"/>
    <lineage>
        <taxon>Eukaryota</taxon>
        <taxon>Fungi</taxon>
        <taxon>Dikarya</taxon>
        <taxon>Ascomycota</taxon>
        <taxon>Pezizomycotina</taxon>
        <taxon>Eurotiomycetes</taxon>
        <taxon>Eurotiomycetidae</taxon>
        <taxon>Eurotiales</taxon>
        <taxon>Aspergillaceae</taxon>
        <taxon>Aspergillus</taxon>
        <taxon>Aspergillus subgen. Nidulantes</taxon>
    </lineage>
</organism>
<evidence type="ECO:0000313" key="3">
    <source>
        <dbReference type="Proteomes" id="UP001610446"/>
    </source>
</evidence>
<dbReference type="Pfam" id="PF02627">
    <property type="entry name" value="CMD"/>
    <property type="match status" value="1"/>
</dbReference>